<dbReference type="InterPro" id="IPR036445">
    <property type="entry name" value="GPCR_2_extracell_dom_sf"/>
</dbReference>
<dbReference type="InterPro" id="IPR000436">
    <property type="entry name" value="Sushi_SCR_CCP_dom"/>
</dbReference>
<reference evidence="22" key="1">
    <citation type="journal article" date="2019" name="bioRxiv">
        <title>The Genome of the Zebra Mussel, Dreissena polymorpha: A Resource for Invasive Species Research.</title>
        <authorList>
            <person name="McCartney M.A."/>
            <person name="Auch B."/>
            <person name="Kono T."/>
            <person name="Mallez S."/>
            <person name="Zhang Y."/>
            <person name="Obille A."/>
            <person name="Becker A."/>
            <person name="Abrahante J.E."/>
            <person name="Garbe J."/>
            <person name="Badalamenti J.P."/>
            <person name="Herman A."/>
            <person name="Mangelson H."/>
            <person name="Liachko I."/>
            <person name="Sullivan S."/>
            <person name="Sone E.D."/>
            <person name="Koren S."/>
            <person name="Silverstein K.A.T."/>
            <person name="Beckman K.B."/>
            <person name="Gohl D.M."/>
        </authorList>
    </citation>
    <scope>NUCLEOTIDE SEQUENCE</scope>
    <source>
        <strain evidence="22">Duluth1</strain>
        <tissue evidence="22">Whole animal</tissue>
    </source>
</reference>
<dbReference type="FunFam" id="1.20.1070.10:FF:000058">
    <property type="entry name" value="Adhesion G protein-coupled receptor F5"/>
    <property type="match status" value="1"/>
</dbReference>
<feature type="domain" description="G-protein coupled receptors family 2 profile 1" evidence="18">
    <location>
        <begin position="840"/>
        <end position="904"/>
    </location>
</feature>
<feature type="disulfide bond" evidence="14">
    <location>
        <begin position="69"/>
        <end position="79"/>
    </location>
</feature>
<feature type="disulfide bond" evidence="14">
    <location>
        <begin position="752"/>
        <end position="762"/>
    </location>
</feature>
<evidence type="ECO:0000256" key="7">
    <source>
        <dbReference type="ARBA" id="ARBA00022989"/>
    </source>
</evidence>
<dbReference type="Pfam" id="PF01825">
    <property type="entry name" value="GPS"/>
    <property type="match status" value="1"/>
</dbReference>
<feature type="transmembrane region" description="Helical" evidence="16">
    <location>
        <begin position="1316"/>
        <end position="1335"/>
    </location>
</feature>
<dbReference type="SMART" id="SM00303">
    <property type="entry name" value="GPS"/>
    <property type="match status" value="1"/>
</dbReference>
<feature type="disulfide bond" evidence="15">
    <location>
        <begin position="787"/>
        <end position="830"/>
    </location>
</feature>
<evidence type="ECO:0000256" key="1">
    <source>
        <dbReference type="ARBA" id="ARBA00004651"/>
    </source>
</evidence>
<comment type="subcellular location">
    <subcellularLocation>
        <location evidence="1">Cell membrane</location>
        <topology evidence="1">Multi-pass membrane protein</topology>
    </subcellularLocation>
</comment>
<evidence type="ECO:0000256" key="2">
    <source>
        <dbReference type="ARBA" id="ARBA00007343"/>
    </source>
</evidence>
<evidence type="ECO:0000259" key="18">
    <source>
        <dbReference type="PROSITE" id="PS50227"/>
    </source>
</evidence>
<evidence type="ECO:0000256" key="10">
    <source>
        <dbReference type="ARBA" id="ARBA00023157"/>
    </source>
</evidence>
<dbReference type="Gene3D" id="1.25.40.610">
    <property type="match status" value="1"/>
</dbReference>
<keyword evidence="8" id="KW-0297">G-protein coupled receptor</keyword>
<dbReference type="InterPro" id="IPR046338">
    <property type="entry name" value="GAIN_dom_sf"/>
</dbReference>
<dbReference type="PROSITE" id="PS50227">
    <property type="entry name" value="G_PROTEIN_RECEP_F2_3"/>
    <property type="match status" value="1"/>
</dbReference>
<dbReference type="SMART" id="SM00032">
    <property type="entry name" value="CCP"/>
    <property type="match status" value="4"/>
</dbReference>
<feature type="domain" description="GAIN-B" evidence="17">
    <location>
        <begin position="1035"/>
        <end position="1203"/>
    </location>
</feature>
<feature type="transmembrane region" description="Helical" evidence="16">
    <location>
        <begin position="1427"/>
        <end position="1450"/>
    </location>
</feature>
<evidence type="ECO:0000259" key="20">
    <source>
        <dbReference type="PROSITE" id="PS50287"/>
    </source>
</evidence>
<comment type="caution">
    <text evidence="14">Lacks conserved residue(s) required for the propagation of feature annotation.</text>
</comment>
<evidence type="ECO:0000256" key="6">
    <source>
        <dbReference type="ARBA" id="ARBA00022737"/>
    </source>
</evidence>
<keyword evidence="10 14" id="KW-1015">Disulfide bond</keyword>
<feature type="disulfide bond" evidence="14">
    <location>
        <begin position="244"/>
        <end position="254"/>
    </location>
</feature>
<keyword evidence="5" id="KW-0732">Signal</keyword>
<feature type="domain" description="SRCR" evidence="20">
    <location>
        <begin position="350"/>
        <end position="450"/>
    </location>
</feature>
<name>A0A9D4HQ87_DREPO</name>
<evidence type="ECO:0000256" key="3">
    <source>
        <dbReference type="ARBA" id="ARBA00022475"/>
    </source>
</evidence>
<comment type="caution">
    <text evidence="22">The sequence shown here is derived from an EMBL/GenBank/DDBJ whole genome shotgun (WGS) entry which is preliminary data.</text>
</comment>
<feature type="domain" description="G-protein coupled receptors family 2 profile 2" evidence="19">
    <location>
        <begin position="1211"/>
        <end position="1451"/>
    </location>
</feature>
<dbReference type="FunFam" id="3.10.250.10:FF:000011">
    <property type="entry name" value="Scavenger receptor class A member 5"/>
    <property type="match status" value="1"/>
</dbReference>
<dbReference type="InterPro" id="IPR057244">
    <property type="entry name" value="GAIN_B"/>
</dbReference>
<feature type="transmembrane region" description="Helical" evidence="16">
    <location>
        <begin position="1210"/>
        <end position="1235"/>
    </location>
</feature>
<evidence type="ECO:0000313" key="23">
    <source>
        <dbReference type="Proteomes" id="UP000828390"/>
    </source>
</evidence>
<evidence type="ECO:0000256" key="11">
    <source>
        <dbReference type="ARBA" id="ARBA00023170"/>
    </source>
</evidence>
<dbReference type="GO" id="GO:0005886">
    <property type="term" value="C:plasma membrane"/>
    <property type="evidence" value="ECO:0007669"/>
    <property type="project" value="UniProtKB-SubCell"/>
</dbReference>
<gene>
    <name evidence="22" type="ORF">DPMN_052971</name>
</gene>
<comment type="similarity">
    <text evidence="2">Belongs to the G-protein coupled receptor 2 family. Adhesion G-protein coupled receptor (ADGR) subfamily.</text>
</comment>
<proteinExistence type="inferred from homology"/>
<dbReference type="EMBL" id="JAIWYP010000012">
    <property type="protein sequence ID" value="KAH3727046.1"/>
    <property type="molecule type" value="Genomic_DNA"/>
</dbReference>
<dbReference type="CDD" id="cd00033">
    <property type="entry name" value="CCP"/>
    <property type="match status" value="3"/>
</dbReference>
<keyword evidence="6" id="KW-0677">Repeat</keyword>
<dbReference type="PRINTS" id="PR01694">
    <property type="entry name" value="BAIPRECURSOR"/>
</dbReference>
<dbReference type="PROSITE" id="PS50287">
    <property type="entry name" value="SRCR_2"/>
    <property type="match status" value="5"/>
</dbReference>
<keyword evidence="3" id="KW-1003">Cell membrane</keyword>
<dbReference type="SMART" id="SM00202">
    <property type="entry name" value="SR"/>
    <property type="match status" value="5"/>
</dbReference>
<evidence type="ECO:0000313" key="22">
    <source>
        <dbReference type="EMBL" id="KAH3727046.1"/>
    </source>
</evidence>
<evidence type="ECO:0000256" key="14">
    <source>
        <dbReference type="PROSITE-ProRule" id="PRU00196"/>
    </source>
</evidence>
<dbReference type="PRINTS" id="PR00258">
    <property type="entry name" value="SPERACTRCPTR"/>
</dbReference>
<evidence type="ECO:0000256" key="13">
    <source>
        <dbReference type="ARBA" id="ARBA00023224"/>
    </source>
</evidence>
<keyword evidence="11" id="KW-0675">Receptor</keyword>
<evidence type="ECO:0000256" key="5">
    <source>
        <dbReference type="ARBA" id="ARBA00022729"/>
    </source>
</evidence>
<dbReference type="SUPFAM" id="SSF57535">
    <property type="entry name" value="Complement control module/SCR domain"/>
    <property type="match status" value="4"/>
</dbReference>
<dbReference type="PANTHER" id="PTHR19331">
    <property type="entry name" value="SCAVENGER RECEPTOR DOMAIN-CONTAINING"/>
    <property type="match status" value="1"/>
</dbReference>
<feature type="domain" description="SRCR" evidence="20">
    <location>
        <begin position="680"/>
        <end position="783"/>
    </location>
</feature>
<evidence type="ECO:0000259" key="17">
    <source>
        <dbReference type="PROSITE" id="PS50221"/>
    </source>
</evidence>
<dbReference type="Pfam" id="PF00084">
    <property type="entry name" value="Sushi"/>
    <property type="match status" value="3"/>
</dbReference>
<feature type="domain" description="SRCR" evidence="20">
    <location>
        <begin position="2"/>
        <end position="101"/>
    </location>
</feature>
<evidence type="ECO:0000256" key="8">
    <source>
        <dbReference type="ARBA" id="ARBA00023040"/>
    </source>
</evidence>
<feature type="transmembrane region" description="Helical" evidence="16">
    <location>
        <begin position="1284"/>
        <end position="1304"/>
    </location>
</feature>
<dbReference type="GO" id="GO:0004930">
    <property type="term" value="F:G protein-coupled receptor activity"/>
    <property type="evidence" value="ECO:0007669"/>
    <property type="project" value="UniProtKB-KW"/>
</dbReference>
<dbReference type="Gene3D" id="1.20.1070.10">
    <property type="entry name" value="Rhodopsin 7-helix transmembrane proteins"/>
    <property type="match status" value="1"/>
</dbReference>
<feature type="domain" description="Sushi" evidence="21">
    <location>
        <begin position="785"/>
        <end position="843"/>
    </location>
</feature>
<feature type="domain" description="Sushi" evidence="21">
    <location>
        <begin position="103"/>
        <end position="163"/>
    </location>
</feature>
<evidence type="ECO:0000259" key="19">
    <source>
        <dbReference type="PROSITE" id="PS50261"/>
    </source>
</evidence>
<keyword evidence="4 16" id="KW-0812">Transmembrane</keyword>
<feature type="non-terminal residue" evidence="22">
    <location>
        <position position="1485"/>
    </location>
</feature>
<evidence type="ECO:0000256" key="9">
    <source>
        <dbReference type="ARBA" id="ARBA00023136"/>
    </source>
</evidence>
<dbReference type="PROSITE" id="PS50221">
    <property type="entry name" value="GAIN_B"/>
    <property type="match status" value="1"/>
</dbReference>
<dbReference type="InterPro" id="IPR001190">
    <property type="entry name" value="SRCR"/>
</dbReference>
<keyword evidence="9 16" id="KW-0472">Membrane</keyword>
<organism evidence="22 23">
    <name type="scientific">Dreissena polymorpha</name>
    <name type="common">Zebra mussel</name>
    <name type="synonym">Mytilus polymorpha</name>
    <dbReference type="NCBI Taxonomy" id="45954"/>
    <lineage>
        <taxon>Eukaryota</taxon>
        <taxon>Metazoa</taxon>
        <taxon>Spiralia</taxon>
        <taxon>Lophotrochozoa</taxon>
        <taxon>Mollusca</taxon>
        <taxon>Bivalvia</taxon>
        <taxon>Autobranchia</taxon>
        <taxon>Heteroconchia</taxon>
        <taxon>Euheterodonta</taxon>
        <taxon>Imparidentia</taxon>
        <taxon>Neoheterodontei</taxon>
        <taxon>Myida</taxon>
        <taxon>Dreissenoidea</taxon>
        <taxon>Dreissenidae</taxon>
        <taxon>Dreissena</taxon>
    </lineage>
</organism>
<dbReference type="InterPro" id="IPR008077">
    <property type="entry name" value="GPCR_2_brain_angio_inhib"/>
</dbReference>
<dbReference type="PANTHER" id="PTHR19331:SF487">
    <property type="entry name" value="SOLUBLE SCAVENGER RECEPTOR CYSTEINE-RICH DOMAIN-CONTAINING PROTEIN SSC5D"/>
    <property type="match status" value="1"/>
</dbReference>
<keyword evidence="13" id="KW-0807">Transducer</keyword>
<dbReference type="CDD" id="cd15040">
    <property type="entry name" value="7tmB2_Adhesion"/>
    <property type="match status" value="1"/>
</dbReference>
<dbReference type="InterPro" id="IPR035976">
    <property type="entry name" value="Sushi/SCR/CCP_sf"/>
</dbReference>
<dbReference type="Gene3D" id="4.10.1240.10">
    <property type="entry name" value="GPCR, family 2, extracellular hormone receptor domain"/>
    <property type="match status" value="1"/>
</dbReference>
<dbReference type="PRINTS" id="PR00249">
    <property type="entry name" value="GPCRSECRETIN"/>
</dbReference>
<evidence type="ECO:0000256" key="16">
    <source>
        <dbReference type="SAM" id="Phobius"/>
    </source>
</evidence>
<evidence type="ECO:0000256" key="12">
    <source>
        <dbReference type="ARBA" id="ARBA00023180"/>
    </source>
</evidence>
<evidence type="ECO:0000256" key="4">
    <source>
        <dbReference type="ARBA" id="ARBA00022692"/>
    </source>
</evidence>
<dbReference type="InterPro" id="IPR036772">
    <property type="entry name" value="SRCR-like_dom_sf"/>
</dbReference>
<sequence>NVRLADGGKNWGRVEVFHNGEWGTVCDNNMDDNFVDVLCAQLGMNNGTILQNFNYKKGTGKIWMDNVKCTGAELSIENCTHRGWGIHYCNHEHDDVGVVCDPKNCDASPTIINGKVMVESYSKSYGYTARVICDPGYRVYQNLTRGRVKCMPHGEWETVLCERNVALEQTMNNSGNVRLADGGKNWGRVEVFHNGEWGTVCDDHMDDNFVDVLCAQLGMNNGNILQNLNYKKGTGKIWMDNVECTGAELSIENCTHHGWGIHDCNHEQEDVGVVCDPKNCTIWPTIIHGDIMKTGSRTTYSRARVICDSGYRVYQNLTDGGVRCMPHGEWETVLCEKNGVLAESSISGNVRLADGAGNWGRVEVFHDGEWGTVCDNDMDNNFVDVLCSQLGMNKGQFLRNFEFKKGSEKVWFEEVKCSGAELSIENCTLTDWGETNYFCYHERDVGVVCNPKDCVSPQVIDNGTIVKKGSTSYGSIARVICNPGFRVFGNLTNGGVKCLPHGEWESVQCENNNVTVESRYKGNVRLADGGDTWGRVEVFHDGEWGAVCQNINNNFAEVLCAQLGMNAGEILLRIDFKKGRGRIWLSNVYCYGTELSITDCAHDGWGNHSCGHYSEVGVACNPKDCDATPKIAYGYINKHASTLVCNTCDPGYRIYQYSSGDVRCLLNSELNVINTLNKRVRLADGGLNWGRVEVFHDGEWGTVCDYGADTTFANVLCQELGMGNGTISKLSEFQIKTFFEADSRIWLDEVKCTGNESSIVDCAHTEWGAHNCGHSEDIVVLCYANDCGVQVQKGDKKAVASSTLYGSFSKFTCNPGYRTSQNLTTGNMACMPDGKWEAIQCEKTDDHKTDNREDSPAPVKCLPNTDFNGVEWDAVDAGKVTRKNCTDGYTGMITRTCNTSGYYENPTNNCTKQAIHALLNKIKDNVSADVKETIDDLRKEISLENNTTSEKTTLHVGDIETATEIMKLITDRFEAHNSSIENVTDSFVDVVDNLISDRTTHSWGALLDKGGAATVINVLDEFISKVVNNSAVSKQNMTVRKDNIFIEIGSVAQCSKIKFPNSGKNGNVPDWAMTRHDTVEVACRGSGGLTFSGSLFRNMTSIMSSKTKNSRHMEINTPVLAFSVHDSITASDAQNVTLIFELFNTDLAKPSCRFWEKGNSSGEGFWSSDGCKLVEYNHQAGRVTCSCNHLTNFAVLMSPGVTVEKIHHQALSAITVIGCCLSLAGLVTTSVIYVYCWRMVKSNRATLLLNLCAALFVAYIAFLIGIKRTQPMGACTFTAVLLHYVYLVAFFLMLAEGGVIALMVLSPLTKRNSVPYFLAGAYGIPVVIVGVSMVATQLDGYGNDRFCWLSVESGLFWAFAGPVLAIVVTNLIILVLVLKQLFGVAAMSKKTDAEKVKTGVRSVCILLPVLGLTWVFGIFAVNKDTLVFQYLFAIFNSLQGFLIFLVQCVFDRKVRDALRQRKLPWFTSTDVRTGDTEMRSTQKST</sequence>
<feature type="domain" description="SRCR" evidence="20">
    <location>
        <begin position="177"/>
        <end position="276"/>
    </location>
</feature>
<dbReference type="Gene3D" id="2.60.220.50">
    <property type="match status" value="1"/>
</dbReference>
<dbReference type="SUPFAM" id="SSF81321">
    <property type="entry name" value="Family A G protein-coupled receptor-like"/>
    <property type="match status" value="1"/>
</dbReference>
<dbReference type="GO" id="GO:0007166">
    <property type="term" value="P:cell surface receptor signaling pathway"/>
    <property type="evidence" value="ECO:0007669"/>
    <property type="project" value="InterPro"/>
</dbReference>
<protein>
    <submittedName>
        <fullName evidence="22">Uncharacterized protein</fullName>
    </submittedName>
</protein>
<dbReference type="FunFam" id="3.10.250.10:FF:000007">
    <property type="entry name" value="Soluble scavenger receptor cysteine-rich domain-containing protein SSC5D"/>
    <property type="match status" value="1"/>
</dbReference>
<dbReference type="InterPro" id="IPR032471">
    <property type="entry name" value="AGRL2-4_GAIN_subdom_A"/>
</dbReference>
<dbReference type="SUPFAM" id="SSF56487">
    <property type="entry name" value="SRCR-like"/>
    <property type="match status" value="5"/>
</dbReference>
<feature type="transmembrane region" description="Helical" evidence="16">
    <location>
        <begin position="1247"/>
        <end position="1264"/>
    </location>
</feature>
<feature type="transmembrane region" description="Helical" evidence="16">
    <location>
        <begin position="1399"/>
        <end position="1421"/>
    </location>
</feature>
<feature type="transmembrane region" description="Helical" evidence="16">
    <location>
        <begin position="1355"/>
        <end position="1378"/>
    </location>
</feature>
<feature type="disulfide bond" evidence="14">
    <location>
        <begin position="39"/>
        <end position="100"/>
    </location>
</feature>
<feature type="disulfide bond" evidence="14">
    <location>
        <begin position="417"/>
        <end position="427"/>
    </location>
</feature>
<dbReference type="InterPro" id="IPR000203">
    <property type="entry name" value="GPS"/>
</dbReference>
<keyword evidence="23" id="KW-1185">Reference proteome</keyword>
<keyword evidence="15" id="KW-0768">Sushi</keyword>
<dbReference type="InterPro" id="IPR001879">
    <property type="entry name" value="GPCR_2_extracellular_dom"/>
</dbReference>
<dbReference type="Proteomes" id="UP000828390">
    <property type="component" value="Unassembled WGS sequence"/>
</dbReference>
<keyword evidence="7 16" id="KW-1133">Transmembrane helix</keyword>
<accession>A0A9D4HQ87</accession>
<dbReference type="InterPro" id="IPR017981">
    <property type="entry name" value="GPCR_2-like_7TM"/>
</dbReference>
<dbReference type="Gene3D" id="3.10.250.10">
    <property type="entry name" value="SRCR-like domain"/>
    <property type="match status" value="5"/>
</dbReference>
<feature type="disulfide bond" evidence="14">
    <location>
        <begin position="590"/>
        <end position="600"/>
    </location>
</feature>
<dbReference type="InterPro" id="IPR000832">
    <property type="entry name" value="GPCR_2_secretin-like"/>
</dbReference>
<feature type="domain" description="Sushi" evidence="21">
    <location>
        <begin position="452"/>
        <end position="511"/>
    </location>
</feature>
<dbReference type="PROSITE" id="PS50261">
    <property type="entry name" value="G_PROTEIN_RECEP_F2_4"/>
    <property type="match status" value="1"/>
</dbReference>
<evidence type="ECO:0000259" key="21">
    <source>
        <dbReference type="PROSITE" id="PS50923"/>
    </source>
</evidence>
<reference evidence="22" key="2">
    <citation type="submission" date="2020-11" db="EMBL/GenBank/DDBJ databases">
        <authorList>
            <person name="McCartney M.A."/>
            <person name="Auch B."/>
            <person name="Kono T."/>
            <person name="Mallez S."/>
            <person name="Becker A."/>
            <person name="Gohl D.M."/>
            <person name="Silverstein K.A.T."/>
            <person name="Koren S."/>
            <person name="Bechman K.B."/>
            <person name="Herman A."/>
            <person name="Abrahante J.E."/>
            <person name="Garbe J."/>
        </authorList>
    </citation>
    <scope>NUCLEOTIDE SEQUENCE</scope>
    <source>
        <strain evidence="22">Duluth1</strain>
        <tissue evidence="22">Whole animal</tissue>
    </source>
</reference>
<dbReference type="PROSITE" id="PS50923">
    <property type="entry name" value="SUSHI"/>
    <property type="match status" value="3"/>
</dbReference>
<feature type="disulfide bond" evidence="14">
    <location>
        <begin position="214"/>
        <end position="275"/>
    </location>
</feature>
<dbReference type="Gene3D" id="2.10.70.10">
    <property type="entry name" value="Complement Module, domain 1"/>
    <property type="match status" value="3"/>
</dbReference>
<evidence type="ECO:0000256" key="15">
    <source>
        <dbReference type="PROSITE-ProRule" id="PRU00302"/>
    </source>
</evidence>
<feature type="domain" description="SRCR" evidence="20">
    <location>
        <begin position="524"/>
        <end position="621"/>
    </location>
</feature>
<dbReference type="Pfam" id="PF00530">
    <property type="entry name" value="SRCR"/>
    <property type="match status" value="5"/>
</dbReference>
<dbReference type="FunFam" id="3.10.250.10:FF:000001">
    <property type="entry name" value="Lysyl oxidase 4 isoform X1"/>
    <property type="match status" value="3"/>
</dbReference>
<dbReference type="Pfam" id="PF00002">
    <property type="entry name" value="7tm_2"/>
    <property type="match status" value="1"/>
</dbReference>
<keyword evidence="12" id="KW-0325">Glycoprotein</keyword>
<dbReference type="Pfam" id="PF16489">
    <property type="entry name" value="GAIN"/>
    <property type="match status" value="1"/>
</dbReference>